<evidence type="ECO:0000256" key="4">
    <source>
        <dbReference type="PROSITE-ProRule" id="PRU00325"/>
    </source>
</evidence>
<name>A5AL07_VITVI</name>
<gene>
    <name evidence="6" type="ORF">VITISV_041171</name>
</gene>
<keyword evidence="3" id="KW-0862">Zinc</keyword>
<keyword evidence="1" id="KW-0479">Metal-binding</keyword>
<dbReference type="PANTHER" id="PTHR31973">
    <property type="entry name" value="POLYPROTEIN, PUTATIVE-RELATED"/>
    <property type="match status" value="1"/>
</dbReference>
<dbReference type="InterPro" id="IPR006564">
    <property type="entry name" value="Znf_PMZ"/>
</dbReference>
<protein>
    <recommendedName>
        <fullName evidence="5">SWIM-type domain-containing protein</fullName>
    </recommendedName>
</protein>
<dbReference type="Pfam" id="PF04434">
    <property type="entry name" value="SWIM"/>
    <property type="match status" value="1"/>
</dbReference>
<reference evidence="6" key="1">
    <citation type="journal article" date="2007" name="PLoS ONE">
        <title>The first genome sequence of an elite grapevine cultivar (Pinot noir Vitis vinifera L.): coping with a highly heterozygous genome.</title>
        <authorList>
            <person name="Velasco R."/>
            <person name="Zharkikh A."/>
            <person name="Troggio M."/>
            <person name="Cartwright D.A."/>
            <person name="Cestaro A."/>
            <person name="Pruss D."/>
            <person name="Pindo M."/>
            <person name="FitzGerald L.M."/>
            <person name="Vezzulli S."/>
            <person name="Reid J."/>
            <person name="Malacarne G."/>
            <person name="Iliev D."/>
            <person name="Coppola G."/>
            <person name="Wardell B."/>
            <person name="Micheletti D."/>
            <person name="Macalma T."/>
            <person name="Facci M."/>
            <person name="Mitchell J.T."/>
            <person name="Perazzolli M."/>
            <person name="Eldredge G."/>
            <person name="Gatto P."/>
            <person name="Oyzerski R."/>
            <person name="Moretto M."/>
            <person name="Gutin N."/>
            <person name="Stefanini M."/>
            <person name="Chen Y."/>
            <person name="Segala C."/>
            <person name="Davenport C."/>
            <person name="Dematte L."/>
            <person name="Mraz A."/>
            <person name="Battilana J."/>
            <person name="Stormo K."/>
            <person name="Costa F."/>
            <person name="Tao Q."/>
            <person name="Si-Ammour A."/>
            <person name="Harkins T."/>
            <person name="Lackey A."/>
            <person name="Perbost C."/>
            <person name="Taillon B."/>
            <person name="Stella A."/>
            <person name="Solovyev V."/>
            <person name="Fawcett J.A."/>
            <person name="Sterck L."/>
            <person name="Vandepoele K."/>
            <person name="Grando S.M."/>
            <person name="Toppo S."/>
            <person name="Moser C."/>
            <person name="Lanchbury J."/>
            <person name="Bogden R."/>
            <person name="Skolnick M."/>
            <person name="Sgaramella V."/>
            <person name="Bhatnagar S.K."/>
            <person name="Fontana P."/>
            <person name="Gutin A."/>
            <person name="Van de Peer Y."/>
            <person name="Salamini F."/>
            <person name="Viola R."/>
        </authorList>
    </citation>
    <scope>NUCLEOTIDE SEQUENCE</scope>
</reference>
<feature type="domain" description="SWIM-type" evidence="5">
    <location>
        <begin position="421"/>
        <end position="453"/>
    </location>
</feature>
<evidence type="ECO:0000256" key="3">
    <source>
        <dbReference type="ARBA" id="ARBA00022833"/>
    </source>
</evidence>
<proteinExistence type="predicted"/>
<dbReference type="GO" id="GO:0008270">
    <property type="term" value="F:zinc ion binding"/>
    <property type="evidence" value="ECO:0007669"/>
    <property type="project" value="UniProtKB-KW"/>
</dbReference>
<dbReference type="PROSITE" id="PS50966">
    <property type="entry name" value="ZF_SWIM"/>
    <property type="match status" value="1"/>
</dbReference>
<dbReference type="EMBL" id="AM429168">
    <property type="protein sequence ID" value="CAN66848.1"/>
    <property type="molecule type" value="Genomic_DNA"/>
</dbReference>
<dbReference type="SMART" id="SM00575">
    <property type="entry name" value="ZnF_PMZ"/>
    <property type="match status" value="1"/>
</dbReference>
<dbReference type="Pfam" id="PF10551">
    <property type="entry name" value="MULE"/>
    <property type="match status" value="1"/>
</dbReference>
<evidence type="ECO:0000256" key="2">
    <source>
        <dbReference type="ARBA" id="ARBA00022771"/>
    </source>
</evidence>
<dbReference type="AlphaFoldDB" id="A5AL07"/>
<evidence type="ECO:0000313" key="6">
    <source>
        <dbReference type="EMBL" id="CAN66848.1"/>
    </source>
</evidence>
<dbReference type="PANTHER" id="PTHR31973:SF187">
    <property type="entry name" value="MUTATOR TRANSPOSASE MUDRA PROTEIN"/>
    <property type="match status" value="1"/>
</dbReference>
<organism evidence="6">
    <name type="scientific">Vitis vinifera</name>
    <name type="common">Grape</name>
    <dbReference type="NCBI Taxonomy" id="29760"/>
    <lineage>
        <taxon>Eukaryota</taxon>
        <taxon>Viridiplantae</taxon>
        <taxon>Streptophyta</taxon>
        <taxon>Embryophyta</taxon>
        <taxon>Tracheophyta</taxon>
        <taxon>Spermatophyta</taxon>
        <taxon>Magnoliopsida</taxon>
        <taxon>eudicotyledons</taxon>
        <taxon>Gunneridae</taxon>
        <taxon>Pentapetalae</taxon>
        <taxon>rosids</taxon>
        <taxon>Vitales</taxon>
        <taxon>Vitaceae</taxon>
        <taxon>Viteae</taxon>
        <taxon>Vitis</taxon>
    </lineage>
</organism>
<keyword evidence="2 4" id="KW-0863">Zinc-finger</keyword>
<dbReference type="InterPro" id="IPR007527">
    <property type="entry name" value="Znf_SWIM"/>
</dbReference>
<evidence type="ECO:0000256" key="1">
    <source>
        <dbReference type="ARBA" id="ARBA00022723"/>
    </source>
</evidence>
<dbReference type="InterPro" id="IPR018289">
    <property type="entry name" value="MULE_transposase_dom"/>
</dbReference>
<sequence>MENEIFCYIHEGGELVKTAIGSVEYKGGRTNCIVVSKNISHSEFVSKVCGELNLEPNSIKLDFTVKFGPSRLLLLHDDADIVKMFKFNDMFCRAYVFQCAEGGDGFIDPISGHTFPNASEFRDAIYLMYLAGKFRYCYKRNSSKYMTVDFVRQHGIQLTYLQAWKMKEKAKERIYGLPKNYYKLLSWMCERMLATNPGSSVELSYSDDDQFEQLFVAHSISIQGFLRGCRPIIAIDSAHMSGPYGGALFSATAYDANDSMFPLAFGVMSSENYEDWLLFLEKMKIVVGNKEVIIISDRHPALLRSVPEALAKWVEENASHHWAMSKFPKQKWDKMTTNLAESFNAWLRIERHHSICNFLLEHMSKLGYMLVKHKEKSNNWKGCIGPKIEDTVLQNIAKGEVYPVTPFMNGVFGVCIKRALLNVDIINRRCTCTGWQMLGIHCEHVVAVIISIGQNVTNFVDDCYKYPMQELIYGGSFSGIKTHDMPSVDDDGLVRSITREVFFSLKPPRTKRYPGRPRKKRIKS</sequence>
<accession>A5AL07</accession>
<evidence type="ECO:0000259" key="5">
    <source>
        <dbReference type="PROSITE" id="PS50966"/>
    </source>
</evidence>